<evidence type="ECO:0000313" key="1">
    <source>
        <dbReference type="EMBL" id="PRP86892.1"/>
    </source>
</evidence>
<name>A0A2P6NSE7_9EUKA</name>
<reference evidence="1 2" key="1">
    <citation type="journal article" date="2018" name="Genome Biol. Evol.">
        <title>Multiple Roots of Fruiting Body Formation in Amoebozoa.</title>
        <authorList>
            <person name="Hillmann F."/>
            <person name="Forbes G."/>
            <person name="Novohradska S."/>
            <person name="Ferling I."/>
            <person name="Riege K."/>
            <person name="Groth M."/>
            <person name="Westermann M."/>
            <person name="Marz M."/>
            <person name="Spaller T."/>
            <person name="Winckler T."/>
            <person name="Schaap P."/>
            <person name="Glockner G."/>
        </authorList>
    </citation>
    <scope>NUCLEOTIDE SEQUENCE [LARGE SCALE GENOMIC DNA]</scope>
    <source>
        <strain evidence="1 2">Jena</strain>
    </source>
</reference>
<accession>A0A2P6NSE7</accession>
<protein>
    <submittedName>
        <fullName evidence="1">Uncharacterized protein</fullName>
    </submittedName>
</protein>
<organism evidence="1 2">
    <name type="scientific">Planoprotostelium fungivorum</name>
    <dbReference type="NCBI Taxonomy" id="1890364"/>
    <lineage>
        <taxon>Eukaryota</taxon>
        <taxon>Amoebozoa</taxon>
        <taxon>Evosea</taxon>
        <taxon>Variosea</taxon>
        <taxon>Cavosteliida</taxon>
        <taxon>Cavosteliaceae</taxon>
        <taxon>Planoprotostelium</taxon>
    </lineage>
</organism>
<keyword evidence="2" id="KW-1185">Reference proteome</keyword>
<sequence>MEEDNIESLETEFTILPYILQMLEKINPSTEELDIVKAVGVYGAIPAYAMPGVNLTQEQQQELHDKNTKRLERKRQLITKYEQLPIFQFEENGNTDVMEI</sequence>
<dbReference type="InParanoid" id="A0A2P6NSE7"/>
<gene>
    <name evidence="1" type="ORF">PROFUN_03640</name>
</gene>
<dbReference type="EMBL" id="MDYQ01000025">
    <property type="protein sequence ID" value="PRP86892.1"/>
    <property type="molecule type" value="Genomic_DNA"/>
</dbReference>
<proteinExistence type="predicted"/>
<dbReference type="AlphaFoldDB" id="A0A2P6NSE7"/>
<evidence type="ECO:0000313" key="2">
    <source>
        <dbReference type="Proteomes" id="UP000241769"/>
    </source>
</evidence>
<comment type="caution">
    <text evidence="1">The sequence shown here is derived from an EMBL/GenBank/DDBJ whole genome shotgun (WGS) entry which is preliminary data.</text>
</comment>
<dbReference type="Proteomes" id="UP000241769">
    <property type="component" value="Unassembled WGS sequence"/>
</dbReference>